<dbReference type="Gene3D" id="3.40.50.2000">
    <property type="entry name" value="Glycogen Phosphorylase B"/>
    <property type="match status" value="1"/>
</dbReference>
<comment type="caution">
    <text evidence="1">The sequence shown here is derived from an EMBL/GenBank/DDBJ whole genome shotgun (WGS) entry which is preliminary data.</text>
</comment>
<dbReference type="EMBL" id="LAXD01000001">
    <property type="protein sequence ID" value="KWW98647.1"/>
    <property type="molecule type" value="Genomic_DNA"/>
</dbReference>
<evidence type="ECO:0000313" key="2">
    <source>
        <dbReference type="Proteomes" id="UP000070188"/>
    </source>
</evidence>
<dbReference type="Pfam" id="PF01075">
    <property type="entry name" value="Glyco_transf_9"/>
    <property type="match status" value="1"/>
</dbReference>
<reference evidence="2" key="1">
    <citation type="submission" date="2015-04" db="EMBL/GenBank/DDBJ databases">
        <title>Physiological reanalysis, assessment of diazotrophy, and genome sequences of multiple isolates of Streptomyces thermoautotrophicus.</title>
        <authorList>
            <person name="MacKellar D.C."/>
            <person name="Lieber L."/>
            <person name="Norman J."/>
            <person name="Bolger A."/>
            <person name="Tobin C."/>
            <person name="Murray J.W."/>
            <person name="Chang R."/>
            <person name="Ford T."/>
            <person name="Nguyen P.Q."/>
            <person name="Woodward J."/>
            <person name="Permingeat H."/>
            <person name="Joshi N.S."/>
            <person name="Silver P.A."/>
            <person name="Usadel B."/>
            <person name="Rutherford A.W."/>
            <person name="Friesen M."/>
            <person name="Prell J."/>
        </authorList>
    </citation>
    <scope>NUCLEOTIDE SEQUENCE [LARGE SCALE GENOMIC DNA]</scope>
    <source>
        <strain evidence="2">H1</strain>
    </source>
</reference>
<dbReference type="Proteomes" id="UP000070188">
    <property type="component" value="Unassembled WGS sequence"/>
</dbReference>
<dbReference type="SUPFAM" id="SSF53756">
    <property type="entry name" value="UDP-Glycosyltransferase/glycogen phosphorylase"/>
    <property type="match status" value="1"/>
</dbReference>
<evidence type="ECO:0008006" key="3">
    <source>
        <dbReference type="Google" id="ProtNLM"/>
    </source>
</evidence>
<dbReference type="RefSeq" id="WP_066883473.1">
    <property type="nucleotide sequence ID" value="NZ_JYIJ01000019.1"/>
</dbReference>
<dbReference type="OrthoDB" id="9807356at2"/>
<evidence type="ECO:0000313" key="1">
    <source>
        <dbReference type="EMBL" id="KWW98647.1"/>
    </source>
</evidence>
<dbReference type="InterPro" id="IPR002201">
    <property type="entry name" value="Glyco_trans_9"/>
</dbReference>
<protein>
    <recommendedName>
        <fullName evidence="3">Glycosyl transferase family 9</fullName>
    </recommendedName>
</protein>
<dbReference type="GO" id="GO:0016757">
    <property type="term" value="F:glycosyltransferase activity"/>
    <property type="evidence" value="ECO:0007669"/>
    <property type="project" value="InterPro"/>
</dbReference>
<dbReference type="PATRIC" id="fig|1469144.10.peg.352"/>
<keyword evidence="2" id="KW-1185">Reference proteome</keyword>
<accession>A0A132MLA1</accession>
<sequence length="397" mass="42969">MTGTGLFFHSGREPFRADSLCGRPLGYDRDMFDPGARLPVHGDPHLSRALAGCDEVAVHFPTPKLGDTLLALGAVRALWDWARMCRPCRRPVFRLVGPQARLLAAAIFFRSEAGGVPVTTGAPATPARRVVIGDAEGVVQARGWPGTGTYLVVDPTRTPCWLAGGIAHPYLPDRYYLAIERHLAVRLPGEPPFQPGVWLPSGRLAVALKEREVLGLDTIAAVTATSWPARKDYTANRYLRVAEELSARTGRRFHLLLVGGQDQPGPGRLSSDGRMEVADLGAAPRDELVPVFARCGLVLGNDTGLTHLAAMSRKRLSGGAPEVIGLYARHSHSKWRTGLPNHHAVATGFSELMHREDRCPVRDQIDDCAYGAAADLDTVGPEFVADAVLRTVLELAR</sequence>
<gene>
    <name evidence="1" type="ORF">LI90_274</name>
</gene>
<organism evidence="1 2">
    <name type="scientific">Carbonactinospora thermoautotrophica</name>
    <dbReference type="NCBI Taxonomy" id="1469144"/>
    <lineage>
        <taxon>Bacteria</taxon>
        <taxon>Bacillati</taxon>
        <taxon>Actinomycetota</taxon>
        <taxon>Actinomycetes</taxon>
        <taxon>Kitasatosporales</taxon>
        <taxon>Carbonactinosporaceae</taxon>
        <taxon>Carbonactinospora</taxon>
    </lineage>
</organism>
<name>A0A132MLA1_9ACTN</name>
<proteinExistence type="predicted"/>
<dbReference type="STRING" id="1469144.LI90_274"/>
<dbReference type="AlphaFoldDB" id="A0A132MLA1"/>